<keyword evidence="1" id="KW-0472">Membrane</keyword>
<accession>A0A0A5LSS2</accession>
<gene>
    <name evidence="3" type="ORF">AN695_0207395</name>
    <name evidence="2" type="ORF">DKC05_05680</name>
    <name evidence="5" type="ORF">DMW51_06170</name>
    <name evidence="4" type="ORF">MC70_014520</name>
</gene>
<evidence type="ECO:0000313" key="7">
    <source>
        <dbReference type="Proteomes" id="UP000050489"/>
    </source>
</evidence>
<dbReference type="EMBL" id="QJQB01000132">
    <property type="protein sequence ID" value="PYA71892.1"/>
    <property type="molecule type" value="Genomic_DNA"/>
</dbReference>
<organism evidence="3 7">
    <name type="scientific">Serratia marcescens</name>
    <dbReference type="NCBI Taxonomy" id="615"/>
    <lineage>
        <taxon>Bacteria</taxon>
        <taxon>Pseudomonadati</taxon>
        <taxon>Pseudomonadota</taxon>
        <taxon>Gammaproteobacteria</taxon>
        <taxon>Enterobacterales</taxon>
        <taxon>Yersiniaceae</taxon>
        <taxon>Serratia</taxon>
    </lineage>
</organism>
<evidence type="ECO:0000313" key="9">
    <source>
        <dbReference type="Proteomes" id="UP000247823"/>
    </source>
</evidence>
<evidence type="ECO:0000313" key="5">
    <source>
        <dbReference type="EMBL" id="PYA71892.1"/>
    </source>
</evidence>
<reference evidence="6" key="4">
    <citation type="submission" date="2017-12" db="EMBL/GenBank/DDBJ databases">
        <title>FDA dAtabase for Regulatory Grade micrObial Sequences (FDA-ARGOS): Supporting development and validation of Infectious Disease Dx tests.</title>
        <authorList>
            <person name="Campos J."/>
            <person name="Goldberg B."/>
            <person name="Tallon L."/>
            <person name="Sadzewicz L."/>
            <person name="Sengamalay N."/>
            <person name="Ott S."/>
            <person name="Godinez A."/>
            <person name="Nagaraj S."/>
            <person name="Vavikolanu K."/>
            <person name="Vyas G."/>
            <person name="Nadendla S."/>
            <person name="Aluvathingal J."/>
            <person name="Geyer C."/>
            <person name="Nandy P."/>
            <person name="Hobson J."/>
            <person name="Sichtig H."/>
        </authorList>
    </citation>
    <scope>NUCLEOTIDE SEQUENCE [LARGE SCALE GENOMIC DNA]</scope>
    <source>
        <strain evidence="6">FDAARGOS_79</strain>
    </source>
</reference>
<dbReference type="Proteomes" id="UP000245399">
    <property type="component" value="Chromosome"/>
</dbReference>
<reference evidence="5 9" key="7">
    <citation type="submission" date="2018-06" db="EMBL/GenBank/DDBJ databases">
        <title>Serratia marcescens genome sequencing and assembly.</title>
        <authorList>
            <person name="Martins R.C.R."/>
            <person name="Perdigao-Neto L.V."/>
            <person name="Costa S.F."/>
            <person name="Levin A.S.S."/>
        </authorList>
    </citation>
    <scope>NUCLEOTIDE SEQUENCE [LARGE SCALE GENOMIC DNA]</scope>
    <source>
        <strain evidence="5 9">1283</strain>
    </source>
</reference>
<reference evidence="9" key="6">
    <citation type="submission" date="2018-06" db="EMBL/GenBank/DDBJ databases">
        <title>Serratia marcescens genome sequencing and assembly.</title>
        <authorList>
            <person name="Martins R.C."/>
            <person name="Perdigao-Neto L.V."/>
            <person name="Costa S.F."/>
            <person name="Levin A.S.S."/>
        </authorList>
    </citation>
    <scope>NUCLEOTIDE SEQUENCE [LARGE SCALE GENOMIC DNA]</scope>
    <source>
        <strain evidence="9">1283</strain>
    </source>
</reference>
<reference evidence="7" key="1">
    <citation type="submission" date="2016-04" db="EMBL/GenBank/DDBJ databases">
        <authorList>
            <person name="Osei Sekyere J."/>
            <person name="Sivertsen A."/>
            <person name="Pedersen A.T."/>
            <person name="Sundsfjord A."/>
        </authorList>
    </citation>
    <scope>NUCLEOTIDE SEQUENCE [LARGE SCALE GENOMIC DNA]</scope>
    <source>
        <strain evidence="7">945174350</strain>
    </source>
</reference>
<evidence type="ECO:0000313" key="4">
    <source>
        <dbReference type="EMBL" id="PNO71133.1"/>
    </source>
</evidence>
<reference evidence="5" key="8">
    <citation type="submission" date="2018-06" db="EMBL/GenBank/DDBJ databases">
        <authorList>
            <person name="Martins R.C."/>
            <person name="Perdigao-Neto L.V."/>
            <person name="Costa S.F."/>
            <person name="Levin A.S.S."/>
        </authorList>
    </citation>
    <scope>NUCLEOTIDE SEQUENCE</scope>
    <source>
        <strain evidence="5">1283</strain>
    </source>
</reference>
<dbReference type="RefSeq" id="WP_038875263.1">
    <property type="nucleotide sequence ID" value="NZ_CABMHU010000032.1"/>
</dbReference>
<keyword evidence="1" id="KW-1133">Transmembrane helix</keyword>
<dbReference type="Proteomes" id="UP000247823">
    <property type="component" value="Unassembled WGS sequence"/>
</dbReference>
<keyword evidence="1" id="KW-0812">Transmembrane</keyword>
<reference evidence="4" key="3">
    <citation type="submission" date="2017-12" db="EMBL/GenBank/DDBJ databases">
        <title>FDA dAtabase for Regulatory Grade micrObial Sequences (FDA-ARGOS): Supporting development and validation of Infectious Disease Dx tests.</title>
        <authorList>
            <person name="Campos J."/>
            <person name="Goldberg B."/>
            <person name="Tallon L.J."/>
            <person name="Sadzewicz L."/>
            <person name="Sengamalay N."/>
            <person name="Ott S."/>
            <person name="Godinez A."/>
            <person name="Nagaraj S."/>
            <person name="Vavikolanu K."/>
            <person name="Vyas G."/>
            <person name="Nadendla S."/>
            <person name="Aluvathingal J."/>
            <person name="Geyer C."/>
            <person name="Nandy P."/>
            <person name="Hobson J."/>
            <person name="Sichtig H."/>
        </authorList>
    </citation>
    <scope>NUCLEOTIDE SEQUENCE</scope>
    <source>
        <strain evidence="4">FDAARGOS_79</strain>
    </source>
</reference>
<evidence type="ECO:0000313" key="8">
    <source>
        <dbReference type="Proteomes" id="UP000245399"/>
    </source>
</evidence>
<dbReference type="EMBL" id="CP029449">
    <property type="protein sequence ID" value="AWL67186.1"/>
    <property type="molecule type" value="Genomic_DNA"/>
</dbReference>
<evidence type="ECO:0000313" key="2">
    <source>
        <dbReference type="EMBL" id="AWL67186.1"/>
    </source>
</evidence>
<sequence length="71" mass="8618">MNWYQVALWTMIFLKSGAFLVFVWWWMFKRATKPYVRPQDVVVDDKPYDENLTMEEVMKNHGIVRTDMSVK</sequence>
<reference evidence="3" key="2">
    <citation type="journal article" date="2017" name="PLoS ONE">
        <title>Genomic and phenotypic characterisation of fluoroquinolone resistance mechanisms in Enterobacteriaceae in Durban, South Africa.</title>
        <authorList>
            <person name="Osei Sekyere J."/>
            <person name="Amoako D.G."/>
        </authorList>
    </citation>
    <scope>NUCLEOTIDE SEQUENCE</scope>
    <source>
        <strain evidence="3">945174350</strain>
    </source>
</reference>
<dbReference type="EMBL" id="LJEX02000147">
    <property type="protein sequence ID" value="OCO79958.1"/>
    <property type="molecule type" value="Genomic_DNA"/>
</dbReference>
<dbReference type="GeneID" id="98187633"/>
<evidence type="ECO:0000313" key="6">
    <source>
        <dbReference type="Proteomes" id="UP000030378"/>
    </source>
</evidence>
<dbReference type="Proteomes" id="UP000030378">
    <property type="component" value="Unassembled WGS sequence"/>
</dbReference>
<dbReference type="AlphaFoldDB" id="A0A0A5LSS2"/>
<reference evidence="2 8" key="5">
    <citation type="submission" date="2018-05" db="EMBL/GenBank/DDBJ databases">
        <title>Klebsiella quasipneumonaiae provides a window into carbapenemase gene transfer, plasmid rearrangements and nosocomial acquisition from the hospital environment.</title>
        <authorList>
            <person name="Mathers A.J."/>
            <person name="Vegesana K."/>
            <person name="Stoesser N."/>
            <person name="Crook D."/>
            <person name="Vaughan A."/>
            <person name="Barry K."/>
            <person name="Parikh H."/>
            <person name="Sebra R."/>
            <person name="Kotay S."/>
            <person name="Walker A.S."/>
            <person name="Sheppard A.E."/>
        </authorList>
    </citation>
    <scope>NUCLEOTIDE SEQUENCE [LARGE SCALE GENOMIC DNA]</scope>
    <source>
        <strain evidence="2 8">CAV1761</strain>
    </source>
</reference>
<dbReference type="Proteomes" id="UP000050489">
    <property type="component" value="Unassembled WGS sequence"/>
</dbReference>
<evidence type="ECO:0000313" key="3">
    <source>
        <dbReference type="EMBL" id="OCO79958.1"/>
    </source>
</evidence>
<dbReference type="OrthoDB" id="6486224at2"/>
<protein>
    <submittedName>
        <fullName evidence="3">Uncharacterized protein</fullName>
    </submittedName>
</protein>
<dbReference type="EMBL" id="JTBC02000002">
    <property type="protein sequence ID" value="PNO71133.1"/>
    <property type="molecule type" value="Genomic_DNA"/>
</dbReference>
<name>A0A0A5LSS2_SERMA</name>
<proteinExistence type="predicted"/>
<feature type="transmembrane region" description="Helical" evidence="1">
    <location>
        <begin position="6"/>
        <end position="28"/>
    </location>
</feature>
<evidence type="ECO:0000256" key="1">
    <source>
        <dbReference type="SAM" id="Phobius"/>
    </source>
</evidence>
<keyword evidence="9" id="KW-1185">Reference proteome</keyword>